<reference evidence="1 2" key="1">
    <citation type="journal article" date="2014" name="Int. J. Syst. Evol. Microbiol.">
        <title>Nocardia vulneris sp. nov., isolated from wounds of human patients in North America.</title>
        <authorList>
            <person name="Lasker B.A."/>
            <person name="Bell M."/>
            <person name="Klenk H.P."/>
            <person name="Sproer C."/>
            <person name="Schumann C."/>
            <person name="Schumann P."/>
            <person name="Brown J.M."/>
        </authorList>
    </citation>
    <scope>NUCLEOTIDE SEQUENCE [LARGE SCALE GENOMIC DNA]</scope>
    <source>
        <strain evidence="1 2">W9851</strain>
    </source>
</reference>
<name>A0ABR4ZHS7_9NOCA</name>
<dbReference type="Pfam" id="PF13671">
    <property type="entry name" value="AAA_33"/>
    <property type="match status" value="1"/>
</dbReference>
<dbReference type="RefSeq" id="WP_043667834.1">
    <property type="nucleotide sequence ID" value="NZ_BDCI01000035.1"/>
</dbReference>
<evidence type="ECO:0008006" key="3">
    <source>
        <dbReference type="Google" id="ProtNLM"/>
    </source>
</evidence>
<dbReference type="Proteomes" id="UP000031364">
    <property type="component" value="Unassembled WGS sequence"/>
</dbReference>
<comment type="caution">
    <text evidence="1">The sequence shown here is derived from an EMBL/GenBank/DDBJ whole genome shotgun (WGS) entry which is preliminary data.</text>
</comment>
<evidence type="ECO:0000313" key="2">
    <source>
        <dbReference type="Proteomes" id="UP000031364"/>
    </source>
</evidence>
<organism evidence="1 2">
    <name type="scientific">Nocardia vulneris</name>
    <dbReference type="NCBI Taxonomy" id="1141657"/>
    <lineage>
        <taxon>Bacteria</taxon>
        <taxon>Bacillati</taxon>
        <taxon>Actinomycetota</taxon>
        <taxon>Actinomycetes</taxon>
        <taxon>Mycobacteriales</taxon>
        <taxon>Nocardiaceae</taxon>
        <taxon>Nocardia</taxon>
    </lineage>
</organism>
<dbReference type="EMBL" id="JNFP01000010">
    <property type="protein sequence ID" value="KIA64947.1"/>
    <property type="molecule type" value="Genomic_DNA"/>
</dbReference>
<gene>
    <name evidence="1" type="ORF">FG87_10215</name>
</gene>
<evidence type="ECO:0000313" key="1">
    <source>
        <dbReference type="EMBL" id="KIA64947.1"/>
    </source>
</evidence>
<accession>A0ABR4ZHS7</accession>
<dbReference type="SUPFAM" id="SSF52540">
    <property type="entry name" value="P-loop containing nucleoside triphosphate hydrolases"/>
    <property type="match status" value="1"/>
</dbReference>
<protein>
    <recommendedName>
        <fullName evidence="3">AAA+ ATPase domain-containing protein</fullName>
    </recommendedName>
</protein>
<keyword evidence="2" id="KW-1185">Reference proteome</keyword>
<sequence>MSLPTLVVVSGAPGVGKTTLAHGLARRLGCPAVCRDEIKEGMVHATPGFVAGVDNSLDLRTLSVFFETLELFLRAGVTTVAEAAFQDRLWRPGLTPLLGLAQLRVVHCVAAPEVAAERIRQRRNENRLRRAHSAPGSAVPVGRPFERVALDVPSLEVDTAAGYNPSLDEVLAFVNR</sequence>
<proteinExistence type="predicted"/>
<dbReference type="InterPro" id="IPR027417">
    <property type="entry name" value="P-loop_NTPase"/>
</dbReference>
<dbReference type="Gene3D" id="3.40.50.300">
    <property type="entry name" value="P-loop containing nucleotide triphosphate hydrolases"/>
    <property type="match status" value="1"/>
</dbReference>